<dbReference type="GO" id="GO:0005576">
    <property type="term" value="C:extracellular region"/>
    <property type="evidence" value="ECO:0007669"/>
    <property type="project" value="UniProtKB-SubCell"/>
</dbReference>
<dbReference type="GO" id="GO:0031222">
    <property type="term" value="P:arabinan catabolic process"/>
    <property type="evidence" value="ECO:0007669"/>
    <property type="project" value="TreeGrafter"/>
</dbReference>
<dbReference type="SUPFAM" id="SSF52279">
    <property type="entry name" value="Beta-D-glucan exohydrolase, C-terminal domain"/>
    <property type="match status" value="1"/>
</dbReference>
<dbReference type="Proteomes" id="UP000077202">
    <property type="component" value="Unassembled WGS sequence"/>
</dbReference>
<evidence type="ECO:0000256" key="2">
    <source>
        <dbReference type="ARBA" id="ARBA00005336"/>
    </source>
</evidence>
<evidence type="ECO:0000313" key="10">
    <source>
        <dbReference type="EMBL" id="OAE29725.1"/>
    </source>
</evidence>
<dbReference type="InterPro" id="IPR044993">
    <property type="entry name" value="BXL"/>
</dbReference>
<dbReference type="Gene3D" id="2.60.40.10">
    <property type="entry name" value="Immunoglobulins"/>
    <property type="match status" value="1"/>
</dbReference>
<organism evidence="10 11">
    <name type="scientific">Marchantia polymorpha subsp. ruderalis</name>
    <dbReference type="NCBI Taxonomy" id="1480154"/>
    <lineage>
        <taxon>Eukaryota</taxon>
        <taxon>Viridiplantae</taxon>
        <taxon>Streptophyta</taxon>
        <taxon>Embryophyta</taxon>
        <taxon>Marchantiophyta</taxon>
        <taxon>Marchantiopsida</taxon>
        <taxon>Marchantiidae</taxon>
        <taxon>Marchantiales</taxon>
        <taxon>Marchantiaceae</taxon>
        <taxon>Marchantia</taxon>
    </lineage>
</organism>
<dbReference type="FunFam" id="3.40.50.1700:FF:000001">
    <property type="entry name" value="probable beta-D-xylosidase 2"/>
    <property type="match status" value="1"/>
</dbReference>
<dbReference type="InterPro" id="IPR001764">
    <property type="entry name" value="Glyco_hydro_3_N"/>
</dbReference>
<dbReference type="GO" id="GO:0045493">
    <property type="term" value="P:xylan catabolic process"/>
    <property type="evidence" value="ECO:0007669"/>
    <property type="project" value="InterPro"/>
</dbReference>
<comment type="caution">
    <text evidence="10">The sequence shown here is derived from an EMBL/GenBank/DDBJ whole genome shotgun (WGS) entry which is preliminary data.</text>
</comment>
<dbReference type="PANTHER" id="PTHR42721:SF3">
    <property type="entry name" value="BETA-D-XYLOSIDASE 5-RELATED"/>
    <property type="match status" value="1"/>
</dbReference>
<dbReference type="InterPro" id="IPR026891">
    <property type="entry name" value="Fn3-like"/>
</dbReference>
<dbReference type="EMBL" id="LVLJ01001430">
    <property type="protein sequence ID" value="OAE29725.1"/>
    <property type="molecule type" value="Genomic_DNA"/>
</dbReference>
<protein>
    <recommendedName>
        <fullName evidence="9">Fibronectin type III-like domain-containing protein</fullName>
    </recommendedName>
</protein>
<dbReference type="InterPro" id="IPR013783">
    <property type="entry name" value="Ig-like_fold"/>
</dbReference>
<sequence length="897" mass="98288">MIECTYDNERKKHPAPATHGDFPRTDARRDGLDQHSCTSLGHEGALGVWKKFELRATFGVTFVSQDGDGDLLVDCPESFRNSWKGAPDPDSLTNMTSAGSLLRLAIAIVVAASIISGQAAAAADGPDARRPRVPHPCQEPAAYPFCDVNLSNEDRVRDLVSRFTLEEKARLLVNMGSGSNITRLGLPAYEWWQEALHGVADSPGARFKGRVKSATSFPQPILTAASFNKELFNKIGQVISTEARAMHNENQAGLTFWAPNINIFRDPRWGRGQETPGEDPYLTSIYAEYFVRGMQEDDEYEGQNLRTSGKGPAQLKTSACCKHFTAYDIDQWYDVDRYDFDAKVTQQDLLDTYNPPFQSCIEDGKASSLMCSYNRVNGVPTCADYNLLTKLARGTWGFDGYIVSDCDAVQVMYANSRYAQTPEEAVAYALKAGMDLNCGDTASNFTVEAVHSGLLNTSDIDKALHNSFTVLYRLGYFDGDPLNDPKYGKLDHSNICSPEHQDLALEAALQGIVLLKNDQNTLPLSADKIRSLAVLGPNANDTVNTMLGNYAGPPCVYVTPYLGLAQYVPDASYHPGCDNGTTCEGRSDFIRGAAKVATWTDAVVVVVGLSQDQEREAFDRTSLRLPGQQEELITTVSRVAKGPVILVLMTGGPVDIGFIKDDPKIQSILWVGYPGQAGGQALAQVIFGDRNPGGKLPMSWYPESYTEVPMTDMHMRPDESTGYPGRTYRFYSGDVIYRFGEGMSYTTFSSSFVSAPSVVTASANSRQSCSQRQRDSPNIPCSSADNALVCNSMKIEIVVSVKNDGPVAGTNVVLLYHTSPTAGKDGSPLQKLVGFERLYLESMQEQKALFKVNLCRQLTEAQTDGTWSNLIEGVHTFSLGNSNDPKHEMKLIYEHPS</sequence>
<gene>
    <name evidence="10" type="ORF">AXG93_3884s1210</name>
</gene>
<evidence type="ECO:0000256" key="7">
    <source>
        <dbReference type="ARBA" id="ARBA00023295"/>
    </source>
</evidence>
<accession>A0A176WBW1</accession>
<name>A0A176WBW1_MARPO</name>
<dbReference type="PRINTS" id="PR00133">
    <property type="entry name" value="GLHYDRLASE3"/>
</dbReference>
<comment type="subcellular location">
    <subcellularLocation>
        <location evidence="1">Secreted</location>
    </subcellularLocation>
</comment>
<dbReference type="InterPro" id="IPR036881">
    <property type="entry name" value="Glyco_hydro_3_C_sf"/>
</dbReference>
<dbReference type="Pfam" id="PF01915">
    <property type="entry name" value="Glyco_hydro_3_C"/>
    <property type="match status" value="1"/>
</dbReference>
<dbReference type="AlphaFoldDB" id="A0A176WBW1"/>
<feature type="compositionally biased region" description="Basic and acidic residues" evidence="8">
    <location>
        <begin position="21"/>
        <end position="30"/>
    </location>
</feature>
<keyword evidence="11" id="KW-1185">Reference proteome</keyword>
<dbReference type="GO" id="GO:0046556">
    <property type="term" value="F:alpha-L-arabinofuranosidase activity"/>
    <property type="evidence" value="ECO:0007669"/>
    <property type="project" value="TreeGrafter"/>
</dbReference>
<dbReference type="Pfam" id="PF00933">
    <property type="entry name" value="Glyco_hydro_3"/>
    <property type="match status" value="1"/>
</dbReference>
<dbReference type="InterPro" id="IPR017853">
    <property type="entry name" value="GH"/>
</dbReference>
<reference evidence="10" key="1">
    <citation type="submission" date="2016-03" db="EMBL/GenBank/DDBJ databases">
        <title>Mechanisms controlling the formation of the plant cell surface in tip-growing cells are functionally conserved among land plants.</title>
        <authorList>
            <person name="Honkanen S."/>
            <person name="Jones V.A."/>
            <person name="Morieri G."/>
            <person name="Champion C."/>
            <person name="Hetherington A.J."/>
            <person name="Kelly S."/>
            <person name="Saint-Marcoux D."/>
            <person name="Proust H."/>
            <person name="Prescott H."/>
            <person name="Dolan L."/>
        </authorList>
    </citation>
    <scope>NUCLEOTIDE SEQUENCE [LARGE SCALE GENOMIC DNA]</scope>
    <source>
        <tissue evidence="10">Whole gametophyte</tissue>
    </source>
</reference>
<dbReference type="Gene3D" id="3.40.50.1700">
    <property type="entry name" value="Glycoside hydrolase family 3 C-terminal domain"/>
    <property type="match status" value="1"/>
</dbReference>
<dbReference type="SMART" id="SM01217">
    <property type="entry name" value="Fn3_like"/>
    <property type="match status" value="1"/>
</dbReference>
<comment type="similarity">
    <text evidence="2">Belongs to the glycosyl hydrolase 3 family.</text>
</comment>
<evidence type="ECO:0000256" key="3">
    <source>
        <dbReference type="ARBA" id="ARBA00022525"/>
    </source>
</evidence>
<evidence type="ECO:0000256" key="1">
    <source>
        <dbReference type="ARBA" id="ARBA00004613"/>
    </source>
</evidence>
<evidence type="ECO:0000256" key="8">
    <source>
        <dbReference type="SAM" id="MobiDB-lite"/>
    </source>
</evidence>
<keyword evidence="3" id="KW-0964">Secreted</keyword>
<keyword evidence="7" id="KW-0326">Glycosidase</keyword>
<dbReference type="Gene3D" id="3.20.20.300">
    <property type="entry name" value="Glycoside hydrolase, family 3, N-terminal domain"/>
    <property type="match status" value="1"/>
</dbReference>
<feature type="region of interest" description="Disordered" evidence="8">
    <location>
        <begin position="1"/>
        <end position="30"/>
    </location>
</feature>
<dbReference type="PANTHER" id="PTHR42721">
    <property type="entry name" value="SUGAR HYDROLASE-RELATED"/>
    <property type="match status" value="1"/>
</dbReference>
<dbReference type="FunFam" id="3.20.20.300:FF:000004">
    <property type="entry name" value="probable beta-D-xylosidase 7"/>
    <property type="match status" value="1"/>
</dbReference>
<dbReference type="SUPFAM" id="SSF51445">
    <property type="entry name" value="(Trans)glycosidases"/>
    <property type="match status" value="1"/>
</dbReference>
<evidence type="ECO:0000256" key="5">
    <source>
        <dbReference type="ARBA" id="ARBA00022801"/>
    </source>
</evidence>
<evidence type="ECO:0000259" key="9">
    <source>
        <dbReference type="SMART" id="SM01217"/>
    </source>
</evidence>
<proteinExistence type="inferred from homology"/>
<dbReference type="InterPro" id="IPR002772">
    <property type="entry name" value="Glyco_hydro_3_C"/>
</dbReference>
<feature type="domain" description="Fibronectin type III-like" evidence="9">
    <location>
        <begin position="811"/>
        <end position="883"/>
    </location>
</feature>
<keyword evidence="5" id="KW-0378">Hydrolase</keyword>
<dbReference type="GO" id="GO:0009044">
    <property type="term" value="F:xylan 1,4-beta-xylosidase activity"/>
    <property type="evidence" value="ECO:0007669"/>
    <property type="project" value="InterPro"/>
</dbReference>
<evidence type="ECO:0000256" key="6">
    <source>
        <dbReference type="ARBA" id="ARBA00023180"/>
    </source>
</evidence>
<evidence type="ECO:0000256" key="4">
    <source>
        <dbReference type="ARBA" id="ARBA00022729"/>
    </source>
</evidence>
<dbReference type="InterPro" id="IPR036962">
    <property type="entry name" value="Glyco_hydro_3_N_sf"/>
</dbReference>
<evidence type="ECO:0000313" key="11">
    <source>
        <dbReference type="Proteomes" id="UP000077202"/>
    </source>
</evidence>
<keyword evidence="6" id="KW-0325">Glycoprotein</keyword>
<keyword evidence="4" id="KW-0732">Signal</keyword>